<reference evidence="14" key="2">
    <citation type="submission" date="2022-03" db="EMBL/GenBank/DDBJ databases">
        <title>Draft title - Genomic analysis of global carrot germplasm unveils the trajectory of domestication and the origin of high carotenoid orange carrot.</title>
        <authorList>
            <person name="Iorizzo M."/>
            <person name="Ellison S."/>
            <person name="Senalik D."/>
            <person name="Macko-Podgorni A."/>
            <person name="Grzebelus D."/>
            <person name="Bostan H."/>
            <person name="Rolling W."/>
            <person name="Curaba J."/>
            <person name="Simon P."/>
        </authorList>
    </citation>
    <scope>NUCLEOTIDE SEQUENCE</scope>
    <source>
        <tissue evidence="14">Leaf</tissue>
    </source>
</reference>
<evidence type="ECO:0000313" key="15">
    <source>
        <dbReference type="Proteomes" id="UP000077755"/>
    </source>
</evidence>
<organism evidence="14 15">
    <name type="scientific">Daucus carota subsp. sativus</name>
    <name type="common">Carrot</name>
    <dbReference type="NCBI Taxonomy" id="79200"/>
    <lineage>
        <taxon>Eukaryota</taxon>
        <taxon>Viridiplantae</taxon>
        <taxon>Streptophyta</taxon>
        <taxon>Embryophyta</taxon>
        <taxon>Tracheophyta</taxon>
        <taxon>Spermatophyta</taxon>
        <taxon>Magnoliopsida</taxon>
        <taxon>eudicotyledons</taxon>
        <taxon>Gunneridae</taxon>
        <taxon>Pentapetalae</taxon>
        <taxon>asterids</taxon>
        <taxon>campanulids</taxon>
        <taxon>Apiales</taxon>
        <taxon>Apiaceae</taxon>
        <taxon>Apioideae</taxon>
        <taxon>Scandiceae</taxon>
        <taxon>Daucinae</taxon>
        <taxon>Daucus</taxon>
        <taxon>Daucus sect. Daucus</taxon>
    </lineage>
</organism>
<evidence type="ECO:0000259" key="12">
    <source>
        <dbReference type="Pfam" id="PF23559"/>
    </source>
</evidence>
<comment type="subcellular location">
    <subcellularLocation>
        <location evidence="2">Cytoplasm</location>
    </subcellularLocation>
</comment>
<evidence type="ECO:0000256" key="10">
    <source>
        <dbReference type="ARBA" id="ARBA00022840"/>
    </source>
</evidence>
<keyword evidence="7" id="KW-0677">Repeat</keyword>
<reference evidence="14" key="1">
    <citation type="journal article" date="2016" name="Nat. Genet.">
        <title>A high-quality carrot genome assembly provides new insights into carotenoid accumulation and asterid genome evolution.</title>
        <authorList>
            <person name="Iorizzo M."/>
            <person name="Ellison S."/>
            <person name="Senalik D."/>
            <person name="Zeng P."/>
            <person name="Satapoomin P."/>
            <person name="Huang J."/>
            <person name="Bowman M."/>
            <person name="Iovene M."/>
            <person name="Sanseverino W."/>
            <person name="Cavagnaro P."/>
            <person name="Yildiz M."/>
            <person name="Macko-Podgorni A."/>
            <person name="Moranska E."/>
            <person name="Grzebelus E."/>
            <person name="Grzebelus D."/>
            <person name="Ashrafi H."/>
            <person name="Zheng Z."/>
            <person name="Cheng S."/>
            <person name="Spooner D."/>
            <person name="Van Deynze A."/>
            <person name="Simon P."/>
        </authorList>
    </citation>
    <scope>NUCLEOTIDE SEQUENCE</scope>
    <source>
        <tissue evidence="14">Leaf</tissue>
    </source>
</reference>
<keyword evidence="4" id="KW-0963">Cytoplasm</keyword>
<dbReference type="Proteomes" id="UP000077755">
    <property type="component" value="Chromosome 3"/>
</dbReference>
<protein>
    <recommendedName>
        <fullName evidence="16">NB-ARC domain-containing protein</fullName>
    </recommendedName>
</protein>
<dbReference type="SUPFAM" id="SSF52058">
    <property type="entry name" value="L domain-like"/>
    <property type="match status" value="1"/>
</dbReference>
<dbReference type="GO" id="GO:0043531">
    <property type="term" value="F:ADP binding"/>
    <property type="evidence" value="ECO:0007669"/>
    <property type="project" value="InterPro"/>
</dbReference>
<dbReference type="InterPro" id="IPR032675">
    <property type="entry name" value="LRR_dom_sf"/>
</dbReference>
<keyword evidence="9" id="KW-0611">Plant defense</keyword>
<keyword evidence="15" id="KW-1185">Reference proteome</keyword>
<keyword evidence="6" id="KW-0381">Hypersensitive response</keyword>
<evidence type="ECO:0000256" key="1">
    <source>
        <dbReference type="ARBA" id="ARBA00002074"/>
    </source>
</evidence>
<dbReference type="EMBL" id="CP093345">
    <property type="protein sequence ID" value="WOG93613.1"/>
    <property type="molecule type" value="Genomic_DNA"/>
</dbReference>
<evidence type="ECO:0000256" key="5">
    <source>
        <dbReference type="ARBA" id="ARBA00022614"/>
    </source>
</evidence>
<dbReference type="InterPro" id="IPR027417">
    <property type="entry name" value="P-loop_NTPase"/>
</dbReference>
<evidence type="ECO:0000256" key="7">
    <source>
        <dbReference type="ARBA" id="ARBA00022737"/>
    </source>
</evidence>
<evidence type="ECO:0000256" key="9">
    <source>
        <dbReference type="ARBA" id="ARBA00022821"/>
    </source>
</evidence>
<dbReference type="InterPro" id="IPR036388">
    <property type="entry name" value="WH-like_DNA-bd_sf"/>
</dbReference>
<dbReference type="PANTHER" id="PTHR23155:SF1152">
    <property type="entry name" value="AAA+ ATPASE DOMAIN-CONTAINING PROTEIN"/>
    <property type="match status" value="1"/>
</dbReference>
<evidence type="ECO:0000256" key="3">
    <source>
        <dbReference type="ARBA" id="ARBA00008894"/>
    </source>
</evidence>
<dbReference type="Gene3D" id="1.10.10.10">
    <property type="entry name" value="Winged helix-like DNA-binding domain superfamily/Winged helix DNA-binding domain"/>
    <property type="match status" value="1"/>
</dbReference>
<evidence type="ECO:0000256" key="4">
    <source>
        <dbReference type="ARBA" id="ARBA00022490"/>
    </source>
</evidence>
<evidence type="ECO:0000259" key="11">
    <source>
        <dbReference type="Pfam" id="PF00931"/>
    </source>
</evidence>
<dbReference type="PANTHER" id="PTHR23155">
    <property type="entry name" value="DISEASE RESISTANCE PROTEIN RP"/>
    <property type="match status" value="1"/>
</dbReference>
<dbReference type="GO" id="GO:0009626">
    <property type="term" value="P:plant-type hypersensitive response"/>
    <property type="evidence" value="ECO:0007669"/>
    <property type="project" value="UniProtKB-KW"/>
</dbReference>
<proteinExistence type="inferred from homology"/>
<dbReference type="GO" id="GO:0005524">
    <property type="term" value="F:ATP binding"/>
    <property type="evidence" value="ECO:0007669"/>
    <property type="project" value="UniProtKB-KW"/>
</dbReference>
<dbReference type="AlphaFoldDB" id="A0AAF1ASH6"/>
<evidence type="ECO:0008006" key="16">
    <source>
        <dbReference type="Google" id="ProtNLM"/>
    </source>
</evidence>
<dbReference type="InterPro" id="IPR044974">
    <property type="entry name" value="Disease_R_plants"/>
</dbReference>
<evidence type="ECO:0000313" key="14">
    <source>
        <dbReference type="EMBL" id="WOG93613.1"/>
    </source>
</evidence>
<dbReference type="Pfam" id="PF23598">
    <property type="entry name" value="LRR_14"/>
    <property type="match status" value="1"/>
</dbReference>
<feature type="domain" description="Disease resistance R13L4/SHOC-2-like LRR" evidence="13">
    <location>
        <begin position="545"/>
        <end position="777"/>
    </location>
</feature>
<sequence>MFDVLLRQVKRLLVEYPDWLSIERCQIDFYHKQLSFLSRNFERRLVTYRVYSEIEEEALRLLASEILTSEHERGVDPPDLTCIGEQLASQVARIHKAFFHEFKDFHCYFYFHKKKFEECDGEALVGFQEEVTNLLHQLASITKKQLQVISIVGMAGLGKTTLATRLYNDPYVVSYFYVRAWVTCSQVYRKRDLLLSILSSVTEITPQVSARNDNMLAHDLYRALKGRRYLIVIDDIWSIKAWDDFKSCFPDGNNGSRVMLTTRLKDIALHAQTEGNPLCLRFLTEEESFDLFKRKAFIHGNISRDLSSIGLNIMKKCRGLPLAIVVIAGVLKYDMEIDWWTHVEETVSSYIVTDVNQYMDTLALSYNHLPQHLRSCFLSFGAFREDHDIPVYKLSWLWIAKGFILEDGTKKSLEDVAEGYLMDLIRRSLVVVGRKGLNGAIKTCRIHDLLRDLCLRKAEEENFPLDIYKYDKHSYSCPHSITSLTTSQLYLSSTDVLNIPSNCPCYSPEISQSFFLDVSIHWDTSKLIRDLNISSIELFVFPCEVLQLVQLRYLDLRFTAGNPPESISVLRELQTLIMSSSMNMVVPKNLWKMINMRHLCINSGENLLKFSSAEEPSLLRNMRTMSQVSPIMPCQHIFAKTPNLRKLGLCGPLTMNAELKCPDLGPLTLLESLKLVNTIPSCKAGRVSNSIIFPASLKNLALSDTCLDWKEDWVFQMMPNLEVLKLKCNAFFGNDWETSAEAFPRLKFLKLDELDIVTWTASRDHFPVLQHLQVYRCPYLMEIPEDFGNIYTLEWIEVSGCSDAATESARDIKREQERNGNDWLKILFSHLPKGSLKEALMSYINLTLFILFEVSVSDTRHSDMDLTH</sequence>
<dbReference type="InterPro" id="IPR002182">
    <property type="entry name" value="NB-ARC"/>
</dbReference>
<dbReference type="SUPFAM" id="SSF52540">
    <property type="entry name" value="P-loop containing nucleoside triphosphate hydrolases"/>
    <property type="match status" value="1"/>
</dbReference>
<dbReference type="FunFam" id="3.40.50.300:FF:001091">
    <property type="entry name" value="Probable disease resistance protein At1g61300"/>
    <property type="match status" value="1"/>
</dbReference>
<dbReference type="Gene3D" id="3.80.10.10">
    <property type="entry name" value="Ribonuclease Inhibitor"/>
    <property type="match status" value="1"/>
</dbReference>
<feature type="domain" description="Disease resistance protein winged helix" evidence="12">
    <location>
        <begin position="383"/>
        <end position="454"/>
    </location>
</feature>
<dbReference type="Pfam" id="PF23559">
    <property type="entry name" value="WHD_DRP"/>
    <property type="match status" value="1"/>
</dbReference>
<gene>
    <name evidence="14" type="ORF">DCAR_0312899</name>
</gene>
<accession>A0AAF1ASH6</accession>
<keyword evidence="8" id="KW-0547">Nucleotide-binding</keyword>
<evidence type="ECO:0000256" key="8">
    <source>
        <dbReference type="ARBA" id="ARBA00022741"/>
    </source>
</evidence>
<feature type="domain" description="NB-ARC" evidence="11">
    <location>
        <begin position="129"/>
        <end position="297"/>
    </location>
</feature>
<name>A0AAF1ASH6_DAUCS</name>
<dbReference type="InterPro" id="IPR042197">
    <property type="entry name" value="Apaf_helical"/>
</dbReference>
<evidence type="ECO:0000256" key="6">
    <source>
        <dbReference type="ARBA" id="ARBA00022667"/>
    </source>
</evidence>
<dbReference type="Gene3D" id="1.10.8.430">
    <property type="entry name" value="Helical domain of apoptotic protease-activating factors"/>
    <property type="match status" value="1"/>
</dbReference>
<evidence type="ECO:0000259" key="13">
    <source>
        <dbReference type="Pfam" id="PF23598"/>
    </source>
</evidence>
<dbReference type="InterPro" id="IPR055414">
    <property type="entry name" value="LRR_R13L4/SHOC2-like"/>
</dbReference>
<comment type="similarity">
    <text evidence="3">Belongs to the disease resistance NB-LRR family.</text>
</comment>
<dbReference type="Gene3D" id="3.40.50.300">
    <property type="entry name" value="P-loop containing nucleotide triphosphate hydrolases"/>
    <property type="match status" value="1"/>
</dbReference>
<dbReference type="Pfam" id="PF00931">
    <property type="entry name" value="NB-ARC"/>
    <property type="match status" value="1"/>
</dbReference>
<evidence type="ECO:0000256" key="2">
    <source>
        <dbReference type="ARBA" id="ARBA00004496"/>
    </source>
</evidence>
<keyword evidence="5" id="KW-0433">Leucine-rich repeat</keyword>
<dbReference type="GO" id="GO:0051607">
    <property type="term" value="P:defense response to virus"/>
    <property type="evidence" value="ECO:0007669"/>
    <property type="project" value="UniProtKB-ARBA"/>
</dbReference>
<comment type="function">
    <text evidence="1">Confers resistance to late blight (Phytophthora infestans) races carrying the avirulence gene Avr1. Resistance proteins guard the plant against pathogens that contain an appropriate avirulence protein via an indirect interaction with this avirulence protein. That triggers a defense system including the hypersensitive response, which restricts the pathogen growth.</text>
</comment>
<dbReference type="InterPro" id="IPR058922">
    <property type="entry name" value="WHD_DRP"/>
</dbReference>
<dbReference type="FunFam" id="1.10.10.10:FF:000322">
    <property type="entry name" value="Probable disease resistance protein At1g63360"/>
    <property type="match status" value="1"/>
</dbReference>
<dbReference type="PRINTS" id="PR00364">
    <property type="entry name" value="DISEASERSIST"/>
</dbReference>
<keyword evidence="10" id="KW-0067">ATP-binding</keyword>